<evidence type="ECO:0000313" key="3">
    <source>
        <dbReference type="Proteomes" id="UP000276215"/>
    </source>
</evidence>
<keyword evidence="1" id="KW-0472">Membrane</keyword>
<keyword evidence="3" id="KW-1185">Reference proteome</keyword>
<accession>A0A3N4IWM0</accession>
<protein>
    <submittedName>
        <fullName evidence="2">Uncharacterized protein</fullName>
    </submittedName>
</protein>
<evidence type="ECO:0000256" key="1">
    <source>
        <dbReference type="SAM" id="Phobius"/>
    </source>
</evidence>
<feature type="transmembrane region" description="Helical" evidence="1">
    <location>
        <begin position="58"/>
        <end position="83"/>
    </location>
</feature>
<keyword evidence="1" id="KW-1133">Transmembrane helix</keyword>
<organism evidence="2 3">
    <name type="scientific">Choiromyces venosus 120613-1</name>
    <dbReference type="NCBI Taxonomy" id="1336337"/>
    <lineage>
        <taxon>Eukaryota</taxon>
        <taxon>Fungi</taxon>
        <taxon>Dikarya</taxon>
        <taxon>Ascomycota</taxon>
        <taxon>Pezizomycotina</taxon>
        <taxon>Pezizomycetes</taxon>
        <taxon>Pezizales</taxon>
        <taxon>Tuberaceae</taxon>
        <taxon>Choiromyces</taxon>
    </lineage>
</organism>
<dbReference type="AlphaFoldDB" id="A0A3N4IWM0"/>
<keyword evidence="1" id="KW-0812">Transmembrane</keyword>
<dbReference type="Proteomes" id="UP000276215">
    <property type="component" value="Unassembled WGS sequence"/>
</dbReference>
<evidence type="ECO:0000313" key="2">
    <source>
        <dbReference type="EMBL" id="RPA90215.1"/>
    </source>
</evidence>
<dbReference type="EMBL" id="ML120534">
    <property type="protein sequence ID" value="RPA90215.1"/>
    <property type="molecule type" value="Genomic_DNA"/>
</dbReference>
<reference evidence="2 3" key="1">
    <citation type="journal article" date="2018" name="Nat. Ecol. Evol.">
        <title>Pezizomycetes genomes reveal the molecular basis of ectomycorrhizal truffle lifestyle.</title>
        <authorList>
            <person name="Murat C."/>
            <person name="Payen T."/>
            <person name="Noel B."/>
            <person name="Kuo A."/>
            <person name="Morin E."/>
            <person name="Chen J."/>
            <person name="Kohler A."/>
            <person name="Krizsan K."/>
            <person name="Balestrini R."/>
            <person name="Da Silva C."/>
            <person name="Montanini B."/>
            <person name="Hainaut M."/>
            <person name="Levati E."/>
            <person name="Barry K.W."/>
            <person name="Belfiori B."/>
            <person name="Cichocki N."/>
            <person name="Clum A."/>
            <person name="Dockter R.B."/>
            <person name="Fauchery L."/>
            <person name="Guy J."/>
            <person name="Iotti M."/>
            <person name="Le Tacon F."/>
            <person name="Lindquist E.A."/>
            <person name="Lipzen A."/>
            <person name="Malagnac F."/>
            <person name="Mello A."/>
            <person name="Molinier V."/>
            <person name="Miyauchi S."/>
            <person name="Poulain J."/>
            <person name="Riccioni C."/>
            <person name="Rubini A."/>
            <person name="Sitrit Y."/>
            <person name="Splivallo R."/>
            <person name="Traeger S."/>
            <person name="Wang M."/>
            <person name="Zifcakova L."/>
            <person name="Wipf D."/>
            <person name="Zambonelli A."/>
            <person name="Paolocci F."/>
            <person name="Nowrousian M."/>
            <person name="Ottonello S."/>
            <person name="Baldrian P."/>
            <person name="Spatafora J.W."/>
            <person name="Henrissat B."/>
            <person name="Nagy L.G."/>
            <person name="Aury J.M."/>
            <person name="Wincker P."/>
            <person name="Grigoriev I.V."/>
            <person name="Bonfante P."/>
            <person name="Martin F.M."/>
        </authorList>
    </citation>
    <scope>NUCLEOTIDE SEQUENCE [LARGE SCALE GENOMIC DNA]</scope>
    <source>
        <strain evidence="2 3">120613-1</strain>
    </source>
</reference>
<gene>
    <name evidence="2" type="ORF">L873DRAFT_473639</name>
</gene>
<sequence length="148" mass="16348">MHFSISATTSVILFFNVTRSKVNALLFTWESPARRYSLNSCELLRSIIPLCSKKGPVLSFSVIVVFSLSFPFQVALLCCWLFAKEEDSSYVSGISVVVSGDEKCTSLRQWPEGVGACWMSPIPVPSVLQPFQIVIAVACLFWVSSNIS</sequence>
<proteinExistence type="predicted"/>
<name>A0A3N4IWM0_9PEZI</name>